<organism evidence="1 2">
    <name type="scientific">Verticillium longisporum</name>
    <name type="common">Verticillium dahliae var. longisporum</name>
    <dbReference type="NCBI Taxonomy" id="100787"/>
    <lineage>
        <taxon>Eukaryota</taxon>
        <taxon>Fungi</taxon>
        <taxon>Dikarya</taxon>
        <taxon>Ascomycota</taxon>
        <taxon>Pezizomycotina</taxon>
        <taxon>Sordariomycetes</taxon>
        <taxon>Hypocreomycetidae</taxon>
        <taxon>Glomerellales</taxon>
        <taxon>Plectosphaerellaceae</taxon>
        <taxon>Verticillium</taxon>
    </lineage>
</organism>
<dbReference type="Proteomes" id="UP000689129">
    <property type="component" value="Unassembled WGS sequence"/>
</dbReference>
<reference evidence="1" key="1">
    <citation type="journal article" date="2021" name="Mol. Plant Pathol.">
        <title>A 20-kb lineage-specific genomic region tames virulence in pathogenic amphidiploid Verticillium longisporum.</title>
        <authorList>
            <person name="Harting R."/>
            <person name="Starke J."/>
            <person name="Kusch H."/>
            <person name="Poggeler S."/>
            <person name="Maurus I."/>
            <person name="Schluter R."/>
            <person name="Landesfeind M."/>
            <person name="Bulla I."/>
            <person name="Nowrousian M."/>
            <person name="de Jonge R."/>
            <person name="Stahlhut G."/>
            <person name="Hoff K.J."/>
            <person name="Asshauer K.P."/>
            <person name="Thurmer A."/>
            <person name="Stanke M."/>
            <person name="Daniel R."/>
            <person name="Morgenstern B."/>
            <person name="Thomma B.P.H.J."/>
            <person name="Kronstad J.W."/>
            <person name="Braus-Stromeyer S.A."/>
            <person name="Braus G.H."/>
        </authorList>
    </citation>
    <scope>NUCLEOTIDE SEQUENCE</scope>
    <source>
        <strain evidence="1">Vl32</strain>
    </source>
</reference>
<gene>
    <name evidence="1" type="ORF">HYQ45_016448</name>
</gene>
<proteinExistence type="predicted"/>
<dbReference type="AlphaFoldDB" id="A0A8I2Z509"/>
<evidence type="ECO:0000313" key="1">
    <source>
        <dbReference type="EMBL" id="KAG7114935.1"/>
    </source>
</evidence>
<evidence type="ECO:0000313" key="2">
    <source>
        <dbReference type="Proteomes" id="UP000689129"/>
    </source>
</evidence>
<accession>A0A8I2Z509</accession>
<name>A0A8I2Z509_VERLO</name>
<dbReference type="OrthoDB" id="1898734at2759"/>
<sequence length="114" mass="12430">MAGKIINAAKLLSRRSHILPDQLQVSELFFEVPADYSNPPAGTLKLFGRSVTKHERPIVPVSSADAIKADQKPWLVYLEGGPGFGNREPQDMPLTRLALTRGLPTCASFARTTS</sequence>
<protein>
    <submittedName>
        <fullName evidence="1">Proline iminopeptidase aneH like protein</fullName>
    </submittedName>
</protein>
<dbReference type="EMBL" id="JAEMWZ010000487">
    <property type="protein sequence ID" value="KAG7114935.1"/>
    <property type="molecule type" value="Genomic_DNA"/>
</dbReference>
<comment type="caution">
    <text evidence="1">The sequence shown here is derived from an EMBL/GenBank/DDBJ whole genome shotgun (WGS) entry which is preliminary data.</text>
</comment>